<dbReference type="EMBL" id="DVGY01000147">
    <property type="protein sequence ID" value="HIR41448.1"/>
    <property type="molecule type" value="Genomic_DNA"/>
</dbReference>
<evidence type="ECO:0000259" key="6">
    <source>
        <dbReference type="Pfam" id="PF00288"/>
    </source>
</evidence>
<evidence type="ECO:0000313" key="7">
    <source>
        <dbReference type="EMBL" id="HIR41448.1"/>
    </source>
</evidence>
<dbReference type="GO" id="GO:0008652">
    <property type="term" value="P:amino acid biosynthetic process"/>
    <property type="evidence" value="ECO:0007669"/>
    <property type="project" value="UniProtKB-KW"/>
</dbReference>
<keyword evidence="2" id="KW-0808">Transferase</keyword>
<evidence type="ECO:0000256" key="1">
    <source>
        <dbReference type="ARBA" id="ARBA00022605"/>
    </source>
</evidence>
<dbReference type="GO" id="GO:0005524">
    <property type="term" value="F:ATP binding"/>
    <property type="evidence" value="ECO:0007669"/>
    <property type="project" value="UniProtKB-KW"/>
</dbReference>
<name>A0A9D1DD28_9FIRM</name>
<evidence type="ECO:0000256" key="5">
    <source>
        <dbReference type="ARBA" id="ARBA00022840"/>
    </source>
</evidence>
<keyword evidence="4 7" id="KW-0418">Kinase</keyword>
<sequence>MIKIQIPATSANLGAGFDSLGLAVNLYNYIELEPSDRLEICSTDDTQIPTDETNLVYTSVKYLFDLCGKPLPGLRIRQTNHIPMTRGLGSSSACIIGGLYGANVLLGGPFNTDELVDLAAQIEGHPDNTTPALLGGI</sequence>
<protein>
    <submittedName>
        <fullName evidence="7">Homoserine kinase</fullName>
    </submittedName>
</protein>
<evidence type="ECO:0000256" key="3">
    <source>
        <dbReference type="ARBA" id="ARBA00022741"/>
    </source>
</evidence>
<dbReference type="GO" id="GO:0016301">
    <property type="term" value="F:kinase activity"/>
    <property type="evidence" value="ECO:0007669"/>
    <property type="project" value="UniProtKB-KW"/>
</dbReference>
<comment type="caution">
    <text evidence="7">The sequence shown here is derived from an EMBL/GenBank/DDBJ whole genome shotgun (WGS) entry which is preliminary data.</text>
</comment>
<organism evidence="7 8">
    <name type="scientific">Candidatus Egerieicola pullicola</name>
    <dbReference type="NCBI Taxonomy" id="2840775"/>
    <lineage>
        <taxon>Bacteria</taxon>
        <taxon>Bacillati</taxon>
        <taxon>Bacillota</taxon>
        <taxon>Clostridia</taxon>
        <taxon>Eubacteriales</taxon>
        <taxon>Oscillospiraceae</taxon>
        <taxon>Oscillospiraceae incertae sedis</taxon>
        <taxon>Candidatus Egerieicola</taxon>
    </lineage>
</organism>
<dbReference type="InterPro" id="IPR020568">
    <property type="entry name" value="Ribosomal_Su5_D2-typ_SF"/>
</dbReference>
<feature type="non-terminal residue" evidence="7">
    <location>
        <position position="137"/>
    </location>
</feature>
<dbReference type="PANTHER" id="PTHR20861">
    <property type="entry name" value="HOMOSERINE/4-DIPHOSPHOCYTIDYL-2-C-METHYL-D-ERYTHRITOL KINASE"/>
    <property type="match status" value="1"/>
</dbReference>
<keyword evidence="3" id="KW-0547">Nucleotide-binding</keyword>
<dbReference type="InterPro" id="IPR006204">
    <property type="entry name" value="GHMP_kinase_N_dom"/>
</dbReference>
<dbReference type="PROSITE" id="PS00627">
    <property type="entry name" value="GHMP_KINASES_ATP"/>
    <property type="match status" value="1"/>
</dbReference>
<dbReference type="SUPFAM" id="SSF54211">
    <property type="entry name" value="Ribosomal protein S5 domain 2-like"/>
    <property type="match status" value="1"/>
</dbReference>
<dbReference type="Gene3D" id="3.30.230.10">
    <property type="match status" value="1"/>
</dbReference>
<dbReference type="AlphaFoldDB" id="A0A9D1DD28"/>
<evidence type="ECO:0000256" key="2">
    <source>
        <dbReference type="ARBA" id="ARBA00022679"/>
    </source>
</evidence>
<evidence type="ECO:0000256" key="4">
    <source>
        <dbReference type="ARBA" id="ARBA00022777"/>
    </source>
</evidence>
<proteinExistence type="predicted"/>
<feature type="domain" description="GHMP kinase N-terminal" evidence="6">
    <location>
        <begin position="54"/>
        <end position="136"/>
    </location>
</feature>
<dbReference type="Proteomes" id="UP000886749">
    <property type="component" value="Unassembled WGS sequence"/>
</dbReference>
<accession>A0A9D1DD28</accession>
<keyword evidence="5" id="KW-0067">ATP-binding</keyword>
<gene>
    <name evidence="7" type="ORF">IAB36_06450</name>
</gene>
<reference evidence="7" key="1">
    <citation type="submission" date="2020-10" db="EMBL/GenBank/DDBJ databases">
        <authorList>
            <person name="Gilroy R."/>
        </authorList>
    </citation>
    <scope>NUCLEOTIDE SEQUENCE</scope>
    <source>
        <strain evidence="7">CHK184-25365</strain>
    </source>
</reference>
<dbReference type="PANTHER" id="PTHR20861:SF1">
    <property type="entry name" value="HOMOSERINE KINASE"/>
    <property type="match status" value="1"/>
</dbReference>
<dbReference type="Pfam" id="PF00288">
    <property type="entry name" value="GHMP_kinases_N"/>
    <property type="match status" value="1"/>
</dbReference>
<keyword evidence="1" id="KW-0028">Amino-acid biosynthesis</keyword>
<evidence type="ECO:0000313" key="8">
    <source>
        <dbReference type="Proteomes" id="UP000886749"/>
    </source>
</evidence>
<reference evidence="7" key="2">
    <citation type="journal article" date="2021" name="PeerJ">
        <title>Extensive microbial diversity within the chicken gut microbiome revealed by metagenomics and culture.</title>
        <authorList>
            <person name="Gilroy R."/>
            <person name="Ravi A."/>
            <person name="Getino M."/>
            <person name="Pursley I."/>
            <person name="Horton D.L."/>
            <person name="Alikhan N.F."/>
            <person name="Baker D."/>
            <person name="Gharbi K."/>
            <person name="Hall N."/>
            <person name="Watson M."/>
            <person name="Adriaenssens E.M."/>
            <person name="Foster-Nyarko E."/>
            <person name="Jarju S."/>
            <person name="Secka A."/>
            <person name="Antonio M."/>
            <person name="Oren A."/>
            <person name="Chaudhuri R.R."/>
            <person name="La Ragione R."/>
            <person name="Hildebrand F."/>
            <person name="Pallen M.J."/>
        </authorList>
    </citation>
    <scope>NUCLEOTIDE SEQUENCE</scope>
    <source>
        <strain evidence="7">CHK184-25365</strain>
    </source>
</reference>
<dbReference type="PRINTS" id="PR00958">
    <property type="entry name" value="HOMSERKINASE"/>
</dbReference>
<dbReference type="InterPro" id="IPR006203">
    <property type="entry name" value="GHMP_knse_ATP-bd_CS"/>
</dbReference>
<dbReference type="InterPro" id="IPR014721">
    <property type="entry name" value="Ribsml_uS5_D2-typ_fold_subgr"/>
</dbReference>